<accession>A0A9P7QCT6</accession>
<evidence type="ECO:0000313" key="1">
    <source>
        <dbReference type="EMBL" id="KAG6289913.1"/>
    </source>
</evidence>
<protein>
    <submittedName>
        <fullName evidence="1">Uncharacterized protein</fullName>
    </submittedName>
</protein>
<proteinExistence type="predicted"/>
<dbReference type="AlphaFoldDB" id="A0A9P7QCT6"/>
<dbReference type="EMBL" id="SRRH01000384">
    <property type="protein sequence ID" value="KAG6289913.1"/>
    <property type="molecule type" value="Genomic_DNA"/>
</dbReference>
<dbReference type="Proteomes" id="UP000707071">
    <property type="component" value="Unassembled WGS sequence"/>
</dbReference>
<dbReference type="PANTHER" id="PTHR34286">
    <property type="entry name" value="TRANSMEMBRANE PROTEIN"/>
    <property type="match status" value="1"/>
</dbReference>
<gene>
    <name evidence="1" type="ORF">E4U09_004699</name>
</gene>
<reference evidence="1 2" key="1">
    <citation type="journal article" date="2020" name="bioRxiv">
        <title>Whole genome comparisons of ergot fungi reveals the divergence and evolution of species within the genus Claviceps are the result of varying mechanisms driving genome evolution and host range expansion.</title>
        <authorList>
            <person name="Wyka S.A."/>
            <person name="Mondo S.J."/>
            <person name="Liu M."/>
            <person name="Dettman J."/>
            <person name="Nalam V."/>
            <person name="Broders K.D."/>
        </authorList>
    </citation>
    <scope>NUCLEOTIDE SEQUENCE [LARGE SCALE GENOMIC DNA]</scope>
    <source>
        <strain evidence="1 2">Clav52</strain>
    </source>
</reference>
<organism evidence="1 2">
    <name type="scientific">Claviceps aff. purpurea</name>
    <dbReference type="NCBI Taxonomy" id="1967640"/>
    <lineage>
        <taxon>Eukaryota</taxon>
        <taxon>Fungi</taxon>
        <taxon>Dikarya</taxon>
        <taxon>Ascomycota</taxon>
        <taxon>Pezizomycotina</taxon>
        <taxon>Sordariomycetes</taxon>
        <taxon>Hypocreomycetidae</taxon>
        <taxon>Hypocreales</taxon>
        <taxon>Clavicipitaceae</taxon>
        <taxon>Claviceps</taxon>
    </lineage>
</organism>
<comment type="caution">
    <text evidence="1">The sequence shown here is derived from an EMBL/GenBank/DDBJ whole genome shotgun (WGS) entry which is preliminary data.</text>
</comment>
<dbReference type="PANTHER" id="PTHR34286:SF1">
    <property type="entry name" value="TRANSMEMBRANE PROTEIN"/>
    <property type="match status" value="1"/>
</dbReference>
<sequence length="95" mass="10881">MGGGRKVPYPKHVWAPTGGWYAQPGNWRGNTAIAAGVIFTIAAMAFKFSCGREEWSRKPEPGDWMLSRRWSKQLVQWDEADRLKASEEEREKTLQ</sequence>
<name>A0A9P7QCT6_9HYPO</name>
<keyword evidence="2" id="KW-1185">Reference proteome</keyword>
<evidence type="ECO:0000313" key="2">
    <source>
        <dbReference type="Proteomes" id="UP000707071"/>
    </source>
</evidence>